<feature type="compositionally biased region" description="Pro residues" evidence="2">
    <location>
        <begin position="151"/>
        <end position="168"/>
    </location>
</feature>
<evidence type="ECO:0000256" key="1">
    <source>
        <dbReference type="SAM" id="Coils"/>
    </source>
</evidence>
<dbReference type="Proteomes" id="UP000822369">
    <property type="component" value="Chromosome 1"/>
</dbReference>
<keyword evidence="1" id="KW-0175">Coiled coil</keyword>
<sequence>MASLPISSKPLRGTACTEALEKFAVLLAHLWDREVTAHMETQGKMRAFLEQQKGETSGSDAEEKLSDARQQLTEVQNQLSAALAETNKVLDEKIQLEHKINNLEMEKLDLKYDANLLRAKIENRQTELEFLQSKISELTGPKQESHQRSPLPSPPPPPAAAVPAPPPAVSAVGGGAAAAAGRRHFTPPPLPADAIGAVPPAGGSAPADAGRGHFLQTFQPSQYGPPLAPHSGYPAPQQVHPFPPSAPLPGYPAPQPAHPLPPPVLYSGYPQPAHLYPAPQPVHPYPPQLAQPTAPVPTADIYRMSRSVKKFSPRPGKSYPVDAYLSDLRHHFQRCPGMTLEDTIFLIRLTSDGVGLPTIL</sequence>
<dbReference type="OMA" id="VTAHMET"/>
<feature type="coiled-coil region" evidence="1">
    <location>
        <begin position="58"/>
        <end position="134"/>
    </location>
</feature>
<accession>A0A9D2Z5J9</accession>
<organism evidence="3 4">
    <name type="scientific">Nothobranchius furzeri</name>
    <name type="common">Turquoise killifish</name>
    <dbReference type="NCBI Taxonomy" id="105023"/>
    <lineage>
        <taxon>Eukaryota</taxon>
        <taxon>Metazoa</taxon>
        <taxon>Chordata</taxon>
        <taxon>Craniata</taxon>
        <taxon>Vertebrata</taxon>
        <taxon>Euteleostomi</taxon>
        <taxon>Actinopterygii</taxon>
        <taxon>Neopterygii</taxon>
        <taxon>Teleostei</taxon>
        <taxon>Neoteleostei</taxon>
        <taxon>Acanthomorphata</taxon>
        <taxon>Ovalentaria</taxon>
        <taxon>Atherinomorphae</taxon>
        <taxon>Cyprinodontiformes</taxon>
        <taxon>Nothobranchiidae</taxon>
        <taxon>Nothobranchius</taxon>
    </lineage>
</organism>
<comment type="caution">
    <text evidence="3">The sequence shown here is derived from an EMBL/GenBank/DDBJ whole genome shotgun (WGS) entry which is preliminary data.</text>
</comment>
<name>A0A9D2Z5J9_NOTFU</name>
<evidence type="ECO:0000313" key="3">
    <source>
        <dbReference type="EMBL" id="KAF7231784.1"/>
    </source>
</evidence>
<dbReference type="KEGG" id="nfu:107374499"/>
<evidence type="ECO:0000313" key="4">
    <source>
        <dbReference type="Proteomes" id="UP000822369"/>
    </source>
</evidence>
<dbReference type="EMBL" id="JAAVVJ010000001">
    <property type="protein sequence ID" value="KAF7231784.1"/>
    <property type="molecule type" value="Genomic_DNA"/>
</dbReference>
<dbReference type="AlphaFoldDB" id="A0A9D2Z5J9"/>
<reference evidence="3" key="1">
    <citation type="submission" date="2020-03" db="EMBL/GenBank/DDBJ databases">
        <title>Intra-Species Differences in Population Size shape Life History and Genome Evolution.</title>
        <authorList>
            <person name="Willemsen D."/>
            <person name="Cui R."/>
            <person name="Valenzano D.R."/>
        </authorList>
    </citation>
    <scope>NUCLEOTIDE SEQUENCE</scope>
    <source>
        <strain evidence="3">GRZ</strain>
        <tissue evidence="3">Whole</tissue>
    </source>
</reference>
<proteinExistence type="predicted"/>
<feature type="compositionally biased region" description="Low complexity" evidence="2">
    <location>
        <begin position="194"/>
        <end position="209"/>
    </location>
</feature>
<evidence type="ECO:0000256" key="2">
    <source>
        <dbReference type="SAM" id="MobiDB-lite"/>
    </source>
</evidence>
<protein>
    <submittedName>
        <fullName evidence="3">Formin-like protein 5</fullName>
    </submittedName>
</protein>
<feature type="region of interest" description="Disordered" evidence="2">
    <location>
        <begin position="139"/>
        <end position="238"/>
    </location>
</feature>
<gene>
    <name evidence="3" type="ORF">G4P62_020172</name>
</gene>